<protein>
    <submittedName>
        <fullName evidence="2">Uncharacterized protein</fullName>
    </submittedName>
</protein>
<dbReference type="EMBL" id="JADQDQ010000003">
    <property type="protein sequence ID" value="MBF9237469.1"/>
    <property type="molecule type" value="Genomic_DNA"/>
</dbReference>
<name>A0ABS0IHE0_9BACT</name>
<keyword evidence="3" id="KW-1185">Reference proteome</keyword>
<accession>A0ABS0IHE0</accession>
<evidence type="ECO:0000256" key="1">
    <source>
        <dbReference type="SAM" id="MobiDB-lite"/>
    </source>
</evidence>
<sequence length="157" mass="16650">MAKQTLQEKLLALLEEATKASAPASTKTVKSKDVTKALGMLKKSRELADAAYALLAGDGGNDENQSEEYKANVALRSFAPFGRRTDGTPKKGSGQAVGNADDLKLQELYPDLYTSGDKPKSEKRITLKNLRTVLVSDSTADNPGHGGSNKPGDKVGN</sequence>
<proteinExistence type="predicted"/>
<feature type="region of interest" description="Disordered" evidence="1">
    <location>
        <begin position="134"/>
        <end position="157"/>
    </location>
</feature>
<evidence type="ECO:0000313" key="3">
    <source>
        <dbReference type="Proteomes" id="UP000597617"/>
    </source>
</evidence>
<dbReference type="Proteomes" id="UP000597617">
    <property type="component" value="Unassembled WGS sequence"/>
</dbReference>
<gene>
    <name evidence="2" type="ORF">I2I05_08665</name>
</gene>
<organism evidence="2 3">
    <name type="scientific">Hymenobacter jeongseonensis</name>
    <dbReference type="NCBI Taxonomy" id="2791027"/>
    <lineage>
        <taxon>Bacteria</taxon>
        <taxon>Pseudomonadati</taxon>
        <taxon>Bacteroidota</taxon>
        <taxon>Cytophagia</taxon>
        <taxon>Cytophagales</taxon>
        <taxon>Hymenobacteraceae</taxon>
        <taxon>Hymenobacter</taxon>
    </lineage>
</organism>
<dbReference type="RefSeq" id="WP_196281841.1">
    <property type="nucleotide sequence ID" value="NZ_JADQDQ010000003.1"/>
</dbReference>
<feature type="region of interest" description="Disordered" evidence="1">
    <location>
        <begin position="80"/>
        <end position="101"/>
    </location>
</feature>
<comment type="caution">
    <text evidence="2">The sequence shown here is derived from an EMBL/GenBank/DDBJ whole genome shotgun (WGS) entry which is preliminary data.</text>
</comment>
<evidence type="ECO:0000313" key="2">
    <source>
        <dbReference type="EMBL" id="MBF9237469.1"/>
    </source>
</evidence>
<reference evidence="2 3" key="1">
    <citation type="submission" date="2020-11" db="EMBL/GenBank/DDBJ databases">
        <authorList>
            <person name="Kim M.K."/>
        </authorList>
    </citation>
    <scope>NUCLEOTIDE SEQUENCE [LARGE SCALE GENOMIC DNA]</scope>
    <source>
        <strain evidence="2 3">BT683</strain>
    </source>
</reference>